<gene>
    <name evidence="6" type="ORF">E4U02_12165</name>
</gene>
<evidence type="ECO:0000256" key="2">
    <source>
        <dbReference type="ARBA" id="ARBA00005695"/>
    </source>
</evidence>
<dbReference type="GO" id="GO:1904680">
    <property type="term" value="F:peptide transmembrane transporter activity"/>
    <property type="evidence" value="ECO:0007669"/>
    <property type="project" value="TreeGrafter"/>
</dbReference>
<evidence type="ECO:0000256" key="1">
    <source>
        <dbReference type="ARBA" id="ARBA00004196"/>
    </source>
</evidence>
<evidence type="ECO:0000259" key="5">
    <source>
        <dbReference type="Pfam" id="PF00496"/>
    </source>
</evidence>
<keyword evidence="3" id="KW-0813">Transport</keyword>
<evidence type="ECO:0000256" key="3">
    <source>
        <dbReference type="ARBA" id="ARBA00022448"/>
    </source>
</evidence>
<comment type="subcellular location">
    <subcellularLocation>
        <location evidence="1">Cell envelope</location>
    </subcellularLocation>
</comment>
<organism evidence="6 7">
    <name type="scientific">Microbacterium paludicola</name>
    <dbReference type="NCBI Taxonomy" id="300019"/>
    <lineage>
        <taxon>Bacteria</taxon>
        <taxon>Bacillati</taxon>
        <taxon>Actinomycetota</taxon>
        <taxon>Actinomycetes</taxon>
        <taxon>Micrococcales</taxon>
        <taxon>Microbacteriaceae</taxon>
        <taxon>Microbacterium</taxon>
    </lineage>
</organism>
<dbReference type="CDD" id="cd08512">
    <property type="entry name" value="PBP2_NikA_DppA_OppA_like_7"/>
    <property type="match status" value="1"/>
</dbReference>
<proteinExistence type="inferred from homology"/>
<dbReference type="Gene3D" id="3.90.76.10">
    <property type="entry name" value="Dipeptide-binding Protein, Domain 1"/>
    <property type="match status" value="1"/>
</dbReference>
<evidence type="ECO:0000313" key="7">
    <source>
        <dbReference type="Proteomes" id="UP000298358"/>
    </source>
</evidence>
<dbReference type="Gene3D" id="3.10.105.10">
    <property type="entry name" value="Dipeptide-binding Protein, Domain 3"/>
    <property type="match status" value="1"/>
</dbReference>
<dbReference type="GO" id="GO:0043190">
    <property type="term" value="C:ATP-binding cassette (ABC) transporter complex"/>
    <property type="evidence" value="ECO:0007669"/>
    <property type="project" value="InterPro"/>
</dbReference>
<dbReference type="PANTHER" id="PTHR30290:SF10">
    <property type="entry name" value="PERIPLASMIC OLIGOPEPTIDE-BINDING PROTEIN-RELATED"/>
    <property type="match status" value="1"/>
</dbReference>
<comment type="caution">
    <text evidence="6">The sequence shown here is derived from an EMBL/GenBank/DDBJ whole genome shotgun (WGS) entry which is preliminary data.</text>
</comment>
<dbReference type="PANTHER" id="PTHR30290">
    <property type="entry name" value="PERIPLASMIC BINDING COMPONENT OF ABC TRANSPORTER"/>
    <property type="match status" value="1"/>
</dbReference>
<protein>
    <submittedName>
        <fullName evidence="6">ABC transporter substrate-binding protein</fullName>
    </submittedName>
</protein>
<dbReference type="Gene3D" id="3.40.190.10">
    <property type="entry name" value="Periplasmic binding protein-like II"/>
    <property type="match status" value="1"/>
</dbReference>
<dbReference type="InterPro" id="IPR030678">
    <property type="entry name" value="Peptide/Ni-bd"/>
</dbReference>
<dbReference type="GO" id="GO:0042597">
    <property type="term" value="C:periplasmic space"/>
    <property type="evidence" value="ECO:0007669"/>
    <property type="project" value="UniProtKB-ARBA"/>
</dbReference>
<dbReference type="SUPFAM" id="SSF53850">
    <property type="entry name" value="Periplasmic binding protein-like II"/>
    <property type="match status" value="1"/>
</dbReference>
<evidence type="ECO:0000256" key="4">
    <source>
        <dbReference type="ARBA" id="ARBA00022729"/>
    </source>
</evidence>
<dbReference type="PIRSF" id="PIRSF002741">
    <property type="entry name" value="MppA"/>
    <property type="match status" value="1"/>
</dbReference>
<dbReference type="AlphaFoldDB" id="A0A4Y9FS91"/>
<dbReference type="InterPro" id="IPR039424">
    <property type="entry name" value="SBP_5"/>
</dbReference>
<reference evidence="6 7" key="1">
    <citation type="submission" date="2019-03" db="EMBL/GenBank/DDBJ databases">
        <title>Diversity of the mouse oral microbiome.</title>
        <authorList>
            <person name="Joseph S."/>
            <person name="Aduse-Opoku J."/>
            <person name="Curtis M."/>
            <person name="Wade W."/>
            <person name="Hashim A."/>
        </authorList>
    </citation>
    <scope>NUCLEOTIDE SEQUENCE [LARGE SCALE GENOMIC DNA]</scope>
    <source>
        <strain evidence="6 7">P1012</strain>
    </source>
</reference>
<accession>A0A4Y9FS91</accession>
<keyword evidence="4" id="KW-0732">Signal</keyword>
<comment type="similarity">
    <text evidence="2">Belongs to the bacterial solute-binding protein 5 family.</text>
</comment>
<dbReference type="GO" id="GO:0030313">
    <property type="term" value="C:cell envelope"/>
    <property type="evidence" value="ECO:0007669"/>
    <property type="project" value="UniProtKB-SubCell"/>
</dbReference>
<name>A0A4Y9FS91_9MICO</name>
<dbReference type="Proteomes" id="UP000298358">
    <property type="component" value="Unassembled WGS sequence"/>
</dbReference>
<evidence type="ECO:0000313" key="6">
    <source>
        <dbReference type="EMBL" id="TFU32099.1"/>
    </source>
</evidence>
<sequence length="561" mass="59934">MCNIAAHPLLHSDPGGLTMSVLLAHRSRRTSASLAALAFVTAAVMLTACTAPPPEPGGESTADGAINVGFTVAPTTLDPASGCTLDDARLTSALYVQLVQNGVKDGPDDTEEVDPTVVEPYFASSWDVSDDGLTYTFHLNEGWTFPSGEPMDAEAVKYSLERANTIAGCGQAIINDLYTDPLLIQEITAVDDATVEIDLDHPDPDFLLAMATSAASIVDPSLVEANGGVAEALPNEWLTTNEAGSGPYRLTEYEPGTRAVLTRDPDFQGEPGASEVINVNWIQSDSAMQLQIENGTLDIAQGLTKTSAKAIEDKGELKVVTSYATANMQFLMPNDTAPWDNAKLREAVTYAIPYQDILDNVLQGYGQLYYGPIPPTMPGYDDSVAGARTYDLDKAKQLAEESGVELPVTVELDILSSDPTQSSIATILQGALSEIGIDLEVKAMSEAEWGEAVYGLTAPSALRLDGPAIFGAGYYLQYDEVCDSAWNTGRICVEGNSELLAEARGALSEEDRDAALSQLQENWVAESPKVPLYLDGTAVVMASGFQYRWSPTTDMRFWAVG</sequence>
<dbReference type="InterPro" id="IPR000914">
    <property type="entry name" value="SBP_5_dom"/>
</dbReference>
<feature type="domain" description="Solute-binding protein family 5" evidence="5">
    <location>
        <begin position="118"/>
        <end position="458"/>
    </location>
</feature>
<keyword evidence="7" id="KW-1185">Reference proteome</keyword>
<dbReference type="GO" id="GO:0015833">
    <property type="term" value="P:peptide transport"/>
    <property type="evidence" value="ECO:0007669"/>
    <property type="project" value="TreeGrafter"/>
</dbReference>
<dbReference type="Pfam" id="PF00496">
    <property type="entry name" value="SBP_bac_5"/>
    <property type="match status" value="1"/>
</dbReference>
<dbReference type="OrthoDB" id="3225986at2"/>
<dbReference type="EMBL" id="SPQB01000035">
    <property type="protein sequence ID" value="TFU32099.1"/>
    <property type="molecule type" value="Genomic_DNA"/>
</dbReference>